<feature type="compositionally biased region" description="Polar residues" evidence="1">
    <location>
        <begin position="68"/>
        <end position="95"/>
    </location>
</feature>
<feature type="region of interest" description="Disordered" evidence="1">
    <location>
        <begin position="385"/>
        <end position="404"/>
    </location>
</feature>
<accession>A0A3S1HZV7</accession>
<feature type="compositionally biased region" description="Polar residues" evidence="1">
    <location>
        <begin position="605"/>
        <end position="615"/>
    </location>
</feature>
<dbReference type="Proteomes" id="UP000271974">
    <property type="component" value="Unassembled WGS sequence"/>
</dbReference>
<feature type="compositionally biased region" description="Polar residues" evidence="1">
    <location>
        <begin position="115"/>
        <end position="142"/>
    </location>
</feature>
<proteinExistence type="predicted"/>
<feature type="region of interest" description="Disordered" evidence="1">
    <location>
        <begin position="421"/>
        <end position="440"/>
    </location>
</feature>
<feature type="region of interest" description="Disordered" evidence="1">
    <location>
        <begin position="265"/>
        <end position="343"/>
    </location>
</feature>
<reference evidence="2 3" key="1">
    <citation type="submission" date="2019-01" db="EMBL/GenBank/DDBJ databases">
        <title>A draft genome assembly of the solar-powered sea slug Elysia chlorotica.</title>
        <authorList>
            <person name="Cai H."/>
            <person name="Li Q."/>
            <person name="Fang X."/>
            <person name="Li J."/>
            <person name="Curtis N.E."/>
            <person name="Altenburger A."/>
            <person name="Shibata T."/>
            <person name="Feng M."/>
            <person name="Maeda T."/>
            <person name="Schwartz J.A."/>
            <person name="Shigenobu S."/>
            <person name="Lundholm N."/>
            <person name="Nishiyama T."/>
            <person name="Yang H."/>
            <person name="Hasebe M."/>
            <person name="Li S."/>
            <person name="Pierce S.K."/>
            <person name="Wang J."/>
        </authorList>
    </citation>
    <scope>NUCLEOTIDE SEQUENCE [LARGE SCALE GENOMIC DNA]</scope>
    <source>
        <strain evidence="2">EC2010</strain>
        <tissue evidence="2">Whole organism of an adult</tissue>
    </source>
</reference>
<feature type="compositionally biased region" description="Polar residues" evidence="1">
    <location>
        <begin position="161"/>
        <end position="178"/>
    </location>
</feature>
<feature type="compositionally biased region" description="Low complexity" evidence="1">
    <location>
        <begin position="463"/>
        <end position="475"/>
    </location>
</feature>
<dbReference type="OrthoDB" id="295473at2759"/>
<feature type="compositionally biased region" description="Polar residues" evidence="1">
    <location>
        <begin position="218"/>
        <end position="231"/>
    </location>
</feature>
<comment type="caution">
    <text evidence="2">The sequence shown here is derived from an EMBL/GenBank/DDBJ whole genome shotgun (WGS) entry which is preliminary data.</text>
</comment>
<dbReference type="AlphaFoldDB" id="A0A3S1HZV7"/>
<sequence>MQTVESSSRAGLEMSRYPSALRDNLPSSEQDFALGTKHHECLDEPPDPVIQENETTAEATLHADQGEESSPTNADQAEESSPTNADQGEESSPPNADQGEEPKESSPPNADQGEESSPPNADQGEESSPPNADQGEESSPPNADQGEESSAHNADQREDSSPTNADQTEESSPTNADQTDQETEASRSSQGSSQPDVTEFEESNLSSEDGALEADVSSFESTVVAPSSGQCRTRARRCQTLKYCFMASARKSSGYAPIVPKFYSVYGSESGEDSTDDKVKETEENQAGSGREIGSRKFPLCSDRDTHSPTLPLHSTDYQCARQEESPSLKLSESPEASCVNKPNSIRVRKDRYSSFFGYSPAVSCPPSKYHRVPDSEIEPGILLEHPAVTGLPPRSQKKKPKAMPLRITCLEKATPFSPRKLSCLSPRSPGPVPGVGDHPMLFAEGDATLEVHNSSGSVQLDSVYYSDSSDSPSLAGGPRSPPLVVNKQWGDPDSLDSVARPVHQQDIGQSRRVWQGPQARRNLQHLFSTPKQAGTNTPGSDPDLYRVSPIDADPAGVSWRDADPGTFKVDIGQDDLMGISGLEVLPDSKPLPETDLTSSIATSRTDLTGTSQPPTALHRTTESAPRALAVSRNRSPEKAVRFVLPPLSAGYNYESRYRDSSTLQLLSGRDHTNSQSYLRKLMSILTNKLPRYLARDGR</sequence>
<dbReference type="STRING" id="188477.A0A3S1HZV7"/>
<organism evidence="2 3">
    <name type="scientific">Elysia chlorotica</name>
    <name type="common">Eastern emerald elysia</name>
    <name type="synonym">Sea slug</name>
    <dbReference type="NCBI Taxonomy" id="188477"/>
    <lineage>
        <taxon>Eukaryota</taxon>
        <taxon>Metazoa</taxon>
        <taxon>Spiralia</taxon>
        <taxon>Lophotrochozoa</taxon>
        <taxon>Mollusca</taxon>
        <taxon>Gastropoda</taxon>
        <taxon>Heterobranchia</taxon>
        <taxon>Euthyneura</taxon>
        <taxon>Panpulmonata</taxon>
        <taxon>Sacoglossa</taxon>
        <taxon>Placobranchoidea</taxon>
        <taxon>Plakobranchidae</taxon>
        <taxon>Elysia</taxon>
    </lineage>
</organism>
<dbReference type="EMBL" id="RQTK01000055">
    <property type="protein sequence ID" value="RUS89467.1"/>
    <property type="molecule type" value="Genomic_DNA"/>
</dbReference>
<keyword evidence="3" id="KW-1185">Reference proteome</keyword>
<evidence type="ECO:0000313" key="3">
    <source>
        <dbReference type="Proteomes" id="UP000271974"/>
    </source>
</evidence>
<feature type="region of interest" description="Disordered" evidence="1">
    <location>
        <begin position="1"/>
        <end position="232"/>
    </location>
</feature>
<evidence type="ECO:0000313" key="2">
    <source>
        <dbReference type="EMBL" id="RUS89467.1"/>
    </source>
</evidence>
<protein>
    <submittedName>
        <fullName evidence="2">Uncharacterized protein</fullName>
    </submittedName>
</protein>
<gene>
    <name evidence="2" type="ORF">EGW08_002764</name>
</gene>
<feature type="region of interest" description="Disordered" evidence="1">
    <location>
        <begin position="605"/>
        <end position="625"/>
    </location>
</feature>
<evidence type="ECO:0000256" key="1">
    <source>
        <dbReference type="SAM" id="MobiDB-lite"/>
    </source>
</evidence>
<name>A0A3S1HZV7_ELYCH</name>
<feature type="region of interest" description="Disordered" evidence="1">
    <location>
        <begin position="463"/>
        <end position="516"/>
    </location>
</feature>
<feature type="compositionally biased region" description="Polar residues" evidence="1">
    <location>
        <begin position="186"/>
        <end position="196"/>
    </location>
</feature>